<keyword evidence="4" id="KW-0813">Transport</keyword>
<evidence type="ECO:0000313" key="6">
    <source>
        <dbReference type="EMBL" id="TPX57709.1"/>
    </source>
</evidence>
<evidence type="ECO:0000256" key="5">
    <source>
        <dbReference type="SAM" id="SignalP"/>
    </source>
</evidence>
<comment type="caution">
    <text evidence="6">The sequence shown here is derived from an EMBL/GenBank/DDBJ whole genome shotgun (WGS) entry which is preliminary data.</text>
</comment>
<gene>
    <name evidence="6" type="ORF">PhCBS80983_g03618</name>
</gene>
<proteinExistence type="inferred from homology"/>
<reference evidence="6 7" key="1">
    <citation type="journal article" date="2019" name="Sci. Rep.">
        <title>Comparative genomics of chytrid fungi reveal insights into the obligate biotrophic and pathogenic lifestyle of Synchytrium endobioticum.</title>
        <authorList>
            <person name="van de Vossenberg B.T.L.H."/>
            <person name="Warris S."/>
            <person name="Nguyen H.D.T."/>
            <person name="van Gent-Pelzer M.P.E."/>
            <person name="Joly D.L."/>
            <person name="van de Geest H.C."/>
            <person name="Bonants P.J.M."/>
            <person name="Smith D.S."/>
            <person name="Levesque C.A."/>
            <person name="van der Lee T.A.J."/>
        </authorList>
    </citation>
    <scope>NUCLEOTIDE SEQUENCE [LARGE SCALE GENOMIC DNA]</scope>
    <source>
        <strain evidence="6 7">CBS 809.83</strain>
    </source>
</reference>
<feature type="transmembrane region" description="Helical" evidence="4">
    <location>
        <begin position="312"/>
        <end position="330"/>
    </location>
</feature>
<feature type="chain" id="PRO_5021233758" description="Copper transport protein" evidence="5">
    <location>
        <begin position="23"/>
        <end position="378"/>
    </location>
</feature>
<evidence type="ECO:0000256" key="3">
    <source>
        <dbReference type="ARBA" id="ARBA00023136"/>
    </source>
</evidence>
<protein>
    <recommendedName>
        <fullName evidence="4">Copper transport protein</fullName>
    </recommendedName>
</protein>
<dbReference type="InterPro" id="IPR007274">
    <property type="entry name" value="Cop_transporter"/>
</dbReference>
<dbReference type="EMBL" id="QEAQ01000048">
    <property type="protein sequence ID" value="TPX57709.1"/>
    <property type="molecule type" value="Genomic_DNA"/>
</dbReference>
<dbReference type="PANTHER" id="PTHR12483">
    <property type="entry name" value="SOLUTE CARRIER FAMILY 31 COPPER TRANSPORTERS"/>
    <property type="match status" value="1"/>
</dbReference>
<organism evidence="6 7">
    <name type="scientific">Powellomyces hirtus</name>
    <dbReference type="NCBI Taxonomy" id="109895"/>
    <lineage>
        <taxon>Eukaryota</taxon>
        <taxon>Fungi</taxon>
        <taxon>Fungi incertae sedis</taxon>
        <taxon>Chytridiomycota</taxon>
        <taxon>Chytridiomycota incertae sedis</taxon>
        <taxon>Chytridiomycetes</taxon>
        <taxon>Spizellomycetales</taxon>
        <taxon>Powellomycetaceae</taxon>
        <taxon>Powellomyces</taxon>
    </lineage>
</organism>
<keyword evidence="5" id="KW-0732">Signal</keyword>
<keyword evidence="4" id="KW-0406">Ion transport</keyword>
<keyword evidence="4" id="KW-0187">Copper transport</keyword>
<keyword evidence="7" id="KW-1185">Reference proteome</keyword>
<comment type="similarity">
    <text evidence="4">Belongs to the copper transporter (Ctr) (TC 1.A.56) family. SLC31A subfamily.</text>
</comment>
<comment type="subcellular location">
    <subcellularLocation>
        <location evidence="4">Membrane</location>
        <topology evidence="4">Multi-pass membrane protein</topology>
    </subcellularLocation>
</comment>
<dbReference type="Proteomes" id="UP000318582">
    <property type="component" value="Unassembled WGS sequence"/>
</dbReference>
<keyword evidence="2 4" id="KW-1133">Transmembrane helix</keyword>
<dbReference type="GO" id="GO:0016020">
    <property type="term" value="C:membrane"/>
    <property type="evidence" value="ECO:0007669"/>
    <property type="project" value="UniProtKB-SubCell"/>
</dbReference>
<name>A0A507E0R5_9FUNG</name>
<dbReference type="AlphaFoldDB" id="A0A507E0R5"/>
<keyword evidence="3 4" id="KW-0472">Membrane</keyword>
<dbReference type="Pfam" id="PF04145">
    <property type="entry name" value="Ctr"/>
    <property type="match status" value="1"/>
</dbReference>
<dbReference type="PANTHER" id="PTHR12483:SF119">
    <property type="entry name" value="COPPER TRANSPORT PROTEIN-RELATED"/>
    <property type="match status" value="1"/>
</dbReference>
<feature type="signal peptide" evidence="5">
    <location>
        <begin position="1"/>
        <end position="22"/>
    </location>
</feature>
<feature type="transmembrane region" description="Helical" evidence="4">
    <location>
        <begin position="336"/>
        <end position="355"/>
    </location>
</feature>
<keyword evidence="4" id="KW-0186">Copper</keyword>
<feature type="transmembrane region" description="Helical" evidence="4">
    <location>
        <begin position="243"/>
        <end position="264"/>
    </location>
</feature>
<evidence type="ECO:0000313" key="7">
    <source>
        <dbReference type="Proteomes" id="UP000318582"/>
    </source>
</evidence>
<dbReference type="GO" id="GO:0005375">
    <property type="term" value="F:copper ion transmembrane transporter activity"/>
    <property type="evidence" value="ECO:0007669"/>
    <property type="project" value="UniProtKB-UniRule"/>
</dbReference>
<accession>A0A507E0R5</accession>
<evidence type="ECO:0000256" key="4">
    <source>
        <dbReference type="RuleBase" id="RU367022"/>
    </source>
</evidence>
<sequence length="378" mass="40531">MHVPTSPALLLLPLLGLTVVHAQSSCSPAPAGCSALPSCAAFRACDSTISASLTSLCTQMDGMPGCSIRKACDENDHIPDPYCTPMSLLANICSADMPTMADCRSYVQQCGNATTAANGLNTQCKEPASQPIPALPTSKTTTQHIYSICTEMAMPGCERCTITSPTATYASCDLLDTYSLLCKAMPDMAQCADWKAMCAATPGLSYCSSHSHDDPPVMQMFFHTGLADYVLFQKWVPRTPLQYAGTWLVIFLFGILYEGWNAWIATSEANLLSRTAKHHDTTTAKTSKNGLIPITPSPPRALTTWTIRFKRGLFRAMAKAITVTAAYFLMLVAMTFNVGLFIAVVAGLAVGSAIFTEWTRAAVKAAVLNEANSDELCC</sequence>
<evidence type="ECO:0000256" key="1">
    <source>
        <dbReference type="ARBA" id="ARBA00022692"/>
    </source>
</evidence>
<evidence type="ECO:0000256" key="2">
    <source>
        <dbReference type="ARBA" id="ARBA00022989"/>
    </source>
</evidence>
<keyword evidence="1 4" id="KW-0812">Transmembrane</keyword>